<keyword evidence="9" id="KW-0418">Kinase</keyword>
<comment type="subcellular location">
    <subcellularLocation>
        <location evidence="2">Cell membrane</location>
        <topology evidence="2">Multi-pass membrane protein</topology>
    </subcellularLocation>
</comment>
<dbReference type="InterPro" id="IPR011006">
    <property type="entry name" value="CheY-like_superfamily"/>
</dbReference>
<feature type="domain" description="HPt" evidence="22">
    <location>
        <begin position="1325"/>
        <end position="1418"/>
    </location>
</feature>
<dbReference type="InterPro" id="IPR004358">
    <property type="entry name" value="Sig_transdc_His_kin-like_C"/>
</dbReference>
<dbReference type="InterPro" id="IPR035965">
    <property type="entry name" value="PAS-like_dom_sf"/>
</dbReference>
<keyword evidence="6" id="KW-0808">Transferase</keyword>
<dbReference type="Gene3D" id="3.30.565.10">
    <property type="entry name" value="Histidine kinase-like ATPase, C-terminal domain"/>
    <property type="match status" value="1"/>
</dbReference>
<evidence type="ECO:0000256" key="2">
    <source>
        <dbReference type="ARBA" id="ARBA00004651"/>
    </source>
</evidence>
<dbReference type="InterPro" id="IPR003594">
    <property type="entry name" value="HATPase_dom"/>
</dbReference>
<organism evidence="23 24">
    <name type="scientific">Solidesulfovibrio magneticus (strain ATCC 700980 / DSM 13731 / RS-1)</name>
    <name type="common">Desulfovibrio magneticus</name>
    <dbReference type="NCBI Taxonomy" id="573370"/>
    <lineage>
        <taxon>Bacteria</taxon>
        <taxon>Pseudomonadati</taxon>
        <taxon>Thermodesulfobacteriota</taxon>
        <taxon>Desulfovibrionia</taxon>
        <taxon>Desulfovibrionales</taxon>
        <taxon>Desulfovibrionaceae</taxon>
        <taxon>Solidesulfovibrio</taxon>
    </lineage>
</organism>
<evidence type="ECO:0000256" key="1">
    <source>
        <dbReference type="ARBA" id="ARBA00000085"/>
    </source>
</evidence>
<keyword evidence="7" id="KW-0812">Transmembrane</keyword>
<dbReference type="EMBL" id="AP010904">
    <property type="protein sequence ID" value="BAH76454.1"/>
    <property type="molecule type" value="Genomic_DNA"/>
</dbReference>
<feature type="domain" description="PAC" evidence="21">
    <location>
        <begin position="717"/>
        <end position="769"/>
    </location>
</feature>
<sequence>MESSIHAIQRFSMMPTLRRLTILSVCLLLPLATAFVSVQAARSIIFDEHRHALQESAKRLHFALVDKTIDSQLIGATSLLGLIQPTVKLAVRGTPLTESDRSELHNVLDPLRRQYAAEGTYLIEAGGVIRIHDTEGSTSEGLNVAFRPYFRQAMAGRPNIYAAVGKQSQERGLYYAAPVRDGALPTSPVIGVIMTKIGAAFLDALLAGSGSQAVLLSPEGVAFAATRPEWLYAVAPAATEGKPAAMDRASRFGDVFKGRQAATLPFSPDQDTADIAGAAWSLATQSVDWDDPEGNWTLVVLQDTATWFPPAKRLLTAGLTAAGTLLVCLTLVALDRVRQRRARAAARFRTLGVAMEVSPLAVVVTDRKTRIRWVNPQFERVTQYSLAEVKRRDPNVLASGATPREVYDEMRRSLRAGQPWSGEFVNRRKDGSHYHARVAISPVNDDKGNLLGYVGLQEDVSEYKRLLSRMESQLRLEAGLTHFAASFKNEFDPDRLAALALNELVRFLSLPYAAVHVRCRESSAQVLARFGGDRPPGDDISGACRPLVDDVIASGRPFSLRDLPETASVALAGGAAGLTEIRLLPLGDGQSAVGALEIGLLRELSEADQRYLDKARAELALALKLALDIGERVRAQQALADQNAFQQVLLDTIPNPVFYKGADTRFLGFNRAYEETFGVRREELVGKRVLDLDYLPEADRLAYQREDEEAIAAGGSVRREMRIPFADGAMHETLYYVSGFRRADGSPGGLVGTFVDISEQKAVERALAAAKEAAVEATLLKSDFLANMSHEIRTPMNAIVGLSHLALTTELTPRQRDYMGKIQQASQHLLGIINDILDFSKIEAGKLSIERTDFDLSAVLENVAALIREKAEAKGLELLFDVAADVPQDLVGDPLRLGQILVNYANNAVKFTEAGEVGIRVRLIAEDGGEAVLRFEVRDTGIGLTQEQIARLFQSFSQADASTTRRFGGTGLGLAISKRLAELMRGEVGVDSTPGAGSTFWFTARLRKSRKRHRVLLPDPDLRGRRVLVVDDNESARTVLTDMLAAMSFSVEAAASGQEALSVLEAARGKNQPFEVVLLDWQMPGMDGLETAERIRAKFDAPPPHLVMVTAFGREEVLRGAEDGGFEAVLLKPVTPSLLFDTLMRALGGFHEERRQAPDAQAGQASHPGQGRLLVVEDNEVNQQVARELLTQAGYTVDVAENGEVALEMVQRTPYDLVFMDMQMPVMDGLAATIAIRKLPGFAALPIVAMTANAMRQDREKCLAAGMNDFVAKPIDPQALFAVLTAWIAPKAGQDTAIPAAPPPPPAQALDGIDVAAGLGRVGGNAALYDRLLEKMGQEFPAVPERVRELLTAGDRAAAEIAAHSVKGAAGNVGADELAGAAGELEKALRHGDDEAARAALPAFAQAVDRFARAVAGRDKPEAPPQATTPEPASGNCAVDVLAALGELLPHLEARKPKPCAKIMETLRDTPCGEAVRTDITALEALIRSYKFPQALELARALLAAKASETA</sequence>
<dbReference type="eggNOG" id="COG4191">
    <property type="taxonomic scope" value="Bacteria"/>
</dbReference>
<name>C4XHT0_SOLM1</name>
<dbReference type="Gene3D" id="3.30.450.20">
    <property type="entry name" value="PAS domain"/>
    <property type="match status" value="4"/>
</dbReference>
<dbReference type="FunFam" id="1.10.287.130:FF:000002">
    <property type="entry name" value="Two-component osmosensing histidine kinase"/>
    <property type="match status" value="1"/>
</dbReference>
<dbReference type="PROSITE" id="PS50112">
    <property type="entry name" value="PAS"/>
    <property type="match status" value="1"/>
</dbReference>
<dbReference type="InterPro" id="IPR003661">
    <property type="entry name" value="HisK_dim/P_dom"/>
</dbReference>
<feature type="modified residue" description="4-aspartylphosphate" evidence="17">
    <location>
        <position position="1221"/>
    </location>
</feature>
<evidence type="ECO:0000256" key="17">
    <source>
        <dbReference type="PROSITE-ProRule" id="PRU00169"/>
    </source>
</evidence>
<evidence type="ECO:0000259" key="18">
    <source>
        <dbReference type="PROSITE" id="PS50109"/>
    </source>
</evidence>
<dbReference type="PROSITE" id="PS50110">
    <property type="entry name" value="RESPONSE_REGULATORY"/>
    <property type="match status" value="2"/>
</dbReference>
<dbReference type="NCBIfam" id="TIGR00229">
    <property type="entry name" value="sensory_box"/>
    <property type="match status" value="2"/>
</dbReference>
<dbReference type="SMART" id="SM00091">
    <property type="entry name" value="PAS"/>
    <property type="match status" value="2"/>
</dbReference>
<dbReference type="SMART" id="SM00387">
    <property type="entry name" value="HATPase_c"/>
    <property type="match status" value="1"/>
</dbReference>
<dbReference type="Proteomes" id="UP000009071">
    <property type="component" value="Chromosome"/>
</dbReference>
<feature type="modified residue" description="Phosphohistidine" evidence="16">
    <location>
        <position position="1364"/>
    </location>
</feature>
<keyword evidence="5 17" id="KW-0597">Phosphoprotein</keyword>
<dbReference type="SMART" id="SM00388">
    <property type="entry name" value="HisKA"/>
    <property type="match status" value="1"/>
</dbReference>
<dbReference type="InterPro" id="IPR005467">
    <property type="entry name" value="His_kinase_dom"/>
</dbReference>
<dbReference type="InterPro" id="IPR036890">
    <property type="entry name" value="HATPase_C_sf"/>
</dbReference>
<dbReference type="CDD" id="cd17546">
    <property type="entry name" value="REC_hyHK_CKI1_RcsC-like"/>
    <property type="match status" value="2"/>
</dbReference>
<dbReference type="InterPro" id="IPR000014">
    <property type="entry name" value="PAS"/>
</dbReference>
<evidence type="ECO:0000256" key="10">
    <source>
        <dbReference type="ARBA" id="ARBA00022840"/>
    </source>
</evidence>
<dbReference type="Pfam" id="PF00512">
    <property type="entry name" value="HisKA"/>
    <property type="match status" value="1"/>
</dbReference>
<dbReference type="Pfam" id="PF00989">
    <property type="entry name" value="PAS"/>
    <property type="match status" value="1"/>
</dbReference>
<dbReference type="CDD" id="cd00130">
    <property type="entry name" value="PAS"/>
    <property type="match status" value="2"/>
</dbReference>
<evidence type="ECO:0000256" key="5">
    <source>
        <dbReference type="ARBA" id="ARBA00022553"/>
    </source>
</evidence>
<protein>
    <recommendedName>
        <fullName evidence="15">Sensory/regulatory protein RpfC</fullName>
        <ecNumber evidence="3">2.7.13.3</ecNumber>
    </recommendedName>
</protein>
<evidence type="ECO:0000256" key="15">
    <source>
        <dbReference type="ARBA" id="ARBA00068150"/>
    </source>
</evidence>
<dbReference type="Pfam" id="PF02518">
    <property type="entry name" value="HATPase_c"/>
    <property type="match status" value="1"/>
</dbReference>
<comment type="subunit">
    <text evidence="14">At low DSF concentrations, interacts with RpfF.</text>
</comment>
<dbReference type="Pfam" id="PF01627">
    <property type="entry name" value="Hpt"/>
    <property type="match status" value="1"/>
</dbReference>
<dbReference type="SMART" id="SM00086">
    <property type="entry name" value="PAC"/>
    <property type="match status" value="2"/>
</dbReference>
<evidence type="ECO:0000256" key="12">
    <source>
        <dbReference type="ARBA" id="ARBA00023012"/>
    </source>
</evidence>
<dbReference type="KEGG" id="dma:DMR_29630"/>
<feature type="domain" description="PAS" evidence="20">
    <location>
        <begin position="642"/>
        <end position="714"/>
    </location>
</feature>
<dbReference type="InterPro" id="IPR000700">
    <property type="entry name" value="PAS-assoc_C"/>
</dbReference>
<dbReference type="eggNOG" id="COG0642">
    <property type="taxonomic scope" value="Bacteria"/>
</dbReference>
<dbReference type="Gene3D" id="1.10.287.130">
    <property type="match status" value="1"/>
</dbReference>
<dbReference type="PRINTS" id="PR00344">
    <property type="entry name" value="BCTRLSENSOR"/>
</dbReference>
<evidence type="ECO:0000256" key="13">
    <source>
        <dbReference type="ARBA" id="ARBA00023136"/>
    </source>
</evidence>
<dbReference type="SUPFAM" id="SSF103190">
    <property type="entry name" value="Sensory domain-like"/>
    <property type="match status" value="1"/>
</dbReference>
<keyword evidence="13" id="KW-0472">Membrane</keyword>
<evidence type="ECO:0000256" key="3">
    <source>
        <dbReference type="ARBA" id="ARBA00012438"/>
    </source>
</evidence>
<feature type="domain" description="Response regulatory" evidence="19">
    <location>
        <begin position="1172"/>
        <end position="1288"/>
    </location>
</feature>
<dbReference type="SUPFAM" id="SSF52172">
    <property type="entry name" value="CheY-like"/>
    <property type="match status" value="2"/>
</dbReference>
<evidence type="ECO:0000256" key="8">
    <source>
        <dbReference type="ARBA" id="ARBA00022741"/>
    </source>
</evidence>
<dbReference type="SUPFAM" id="SSF55781">
    <property type="entry name" value="GAF domain-like"/>
    <property type="match status" value="1"/>
</dbReference>
<feature type="modified residue" description="4-aspartylphosphate" evidence="17">
    <location>
        <position position="1080"/>
    </location>
</feature>
<accession>C4XHT0</accession>
<dbReference type="GO" id="GO:0005886">
    <property type="term" value="C:plasma membrane"/>
    <property type="evidence" value="ECO:0007669"/>
    <property type="project" value="UniProtKB-SubCell"/>
</dbReference>
<dbReference type="SUPFAM" id="SSF55785">
    <property type="entry name" value="PYP-like sensor domain (PAS domain)"/>
    <property type="match status" value="2"/>
</dbReference>
<dbReference type="RefSeq" id="WP_015861615.1">
    <property type="nucleotide sequence ID" value="NC_012796.1"/>
</dbReference>
<evidence type="ECO:0000256" key="7">
    <source>
        <dbReference type="ARBA" id="ARBA00022692"/>
    </source>
</evidence>
<dbReference type="PANTHER" id="PTHR45339">
    <property type="entry name" value="HYBRID SIGNAL TRANSDUCTION HISTIDINE KINASE J"/>
    <property type="match status" value="1"/>
</dbReference>
<dbReference type="InterPro" id="IPR001610">
    <property type="entry name" value="PAC"/>
</dbReference>
<evidence type="ECO:0000259" key="21">
    <source>
        <dbReference type="PROSITE" id="PS50113"/>
    </source>
</evidence>
<evidence type="ECO:0000256" key="4">
    <source>
        <dbReference type="ARBA" id="ARBA00022475"/>
    </source>
</evidence>
<dbReference type="PROSITE" id="PS50113">
    <property type="entry name" value="PAC"/>
    <property type="match status" value="2"/>
</dbReference>
<evidence type="ECO:0000313" key="23">
    <source>
        <dbReference type="EMBL" id="BAH76454.1"/>
    </source>
</evidence>
<keyword evidence="8" id="KW-0547">Nucleotide-binding</keyword>
<dbReference type="InterPro" id="IPR008207">
    <property type="entry name" value="Sig_transdc_His_kin_Hpt_dom"/>
</dbReference>
<comment type="catalytic activity">
    <reaction evidence="1">
        <text>ATP + protein L-histidine = ADP + protein N-phospho-L-histidine.</text>
        <dbReference type="EC" id="2.7.13.3"/>
    </reaction>
</comment>
<evidence type="ECO:0000256" key="16">
    <source>
        <dbReference type="PROSITE-ProRule" id="PRU00110"/>
    </source>
</evidence>
<dbReference type="CDD" id="cd00082">
    <property type="entry name" value="HisKA"/>
    <property type="match status" value="1"/>
</dbReference>
<feature type="domain" description="PAC" evidence="21">
    <location>
        <begin position="420"/>
        <end position="472"/>
    </location>
</feature>
<dbReference type="SUPFAM" id="SSF55874">
    <property type="entry name" value="ATPase domain of HSP90 chaperone/DNA topoisomerase II/histidine kinase"/>
    <property type="match status" value="1"/>
</dbReference>
<dbReference type="FunFam" id="3.30.565.10:FF:000010">
    <property type="entry name" value="Sensor histidine kinase RcsC"/>
    <property type="match status" value="1"/>
</dbReference>
<feature type="domain" description="Histidine kinase" evidence="18">
    <location>
        <begin position="787"/>
        <end position="1008"/>
    </location>
</feature>
<dbReference type="Pfam" id="PF08448">
    <property type="entry name" value="PAS_4"/>
    <property type="match status" value="1"/>
</dbReference>
<evidence type="ECO:0000256" key="11">
    <source>
        <dbReference type="ARBA" id="ARBA00022989"/>
    </source>
</evidence>
<dbReference type="SUPFAM" id="SSF47226">
    <property type="entry name" value="Histidine-containing phosphotransfer domain, HPT domain"/>
    <property type="match status" value="1"/>
</dbReference>
<proteinExistence type="predicted"/>
<dbReference type="Pfam" id="PF00072">
    <property type="entry name" value="Response_reg"/>
    <property type="match status" value="2"/>
</dbReference>
<dbReference type="EC" id="2.7.13.3" evidence="3"/>
<gene>
    <name evidence="23" type="ordered locus">DMR_29630</name>
</gene>
<keyword evidence="10" id="KW-0067">ATP-binding</keyword>
<evidence type="ECO:0000256" key="6">
    <source>
        <dbReference type="ARBA" id="ARBA00022679"/>
    </source>
</evidence>
<dbReference type="SMART" id="SM00448">
    <property type="entry name" value="REC"/>
    <property type="match status" value="2"/>
</dbReference>
<dbReference type="GO" id="GO:0005524">
    <property type="term" value="F:ATP binding"/>
    <property type="evidence" value="ECO:0007669"/>
    <property type="project" value="UniProtKB-KW"/>
</dbReference>
<evidence type="ECO:0000256" key="14">
    <source>
        <dbReference type="ARBA" id="ARBA00064003"/>
    </source>
</evidence>
<dbReference type="InterPro" id="IPR013656">
    <property type="entry name" value="PAS_4"/>
</dbReference>
<dbReference type="InterPro" id="IPR029151">
    <property type="entry name" value="Sensor-like_sf"/>
</dbReference>
<evidence type="ECO:0000313" key="24">
    <source>
        <dbReference type="Proteomes" id="UP000009071"/>
    </source>
</evidence>
<dbReference type="InterPro" id="IPR013767">
    <property type="entry name" value="PAS_fold"/>
</dbReference>
<dbReference type="Gene3D" id="1.20.120.160">
    <property type="entry name" value="HPT domain"/>
    <property type="match status" value="1"/>
</dbReference>
<evidence type="ECO:0000259" key="19">
    <source>
        <dbReference type="PROSITE" id="PS50110"/>
    </source>
</evidence>
<keyword evidence="12" id="KW-0902">Two-component regulatory system</keyword>
<dbReference type="HOGENOM" id="CLU_003160_0_0_7"/>
<dbReference type="CDD" id="cd16922">
    <property type="entry name" value="HATPase_EvgS-ArcB-TorS-like"/>
    <property type="match status" value="1"/>
</dbReference>
<dbReference type="InterPro" id="IPR036097">
    <property type="entry name" value="HisK_dim/P_sf"/>
</dbReference>
<dbReference type="SUPFAM" id="SSF47384">
    <property type="entry name" value="Homodimeric domain of signal transducing histidine kinase"/>
    <property type="match status" value="1"/>
</dbReference>
<keyword evidence="11" id="KW-1133">Transmembrane helix</keyword>
<dbReference type="PROSITE" id="PS50109">
    <property type="entry name" value="HIS_KIN"/>
    <property type="match status" value="1"/>
</dbReference>
<dbReference type="GO" id="GO:0000155">
    <property type="term" value="F:phosphorelay sensor kinase activity"/>
    <property type="evidence" value="ECO:0007669"/>
    <property type="project" value="InterPro"/>
</dbReference>
<dbReference type="eggNOG" id="COG5002">
    <property type="taxonomic scope" value="Bacteria"/>
</dbReference>
<dbReference type="PROSITE" id="PS50894">
    <property type="entry name" value="HPT"/>
    <property type="match status" value="1"/>
</dbReference>
<dbReference type="InterPro" id="IPR036641">
    <property type="entry name" value="HPT_dom_sf"/>
</dbReference>
<feature type="domain" description="Response regulatory" evidence="19">
    <location>
        <begin position="1026"/>
        <end position="1147"/>
    </location>
</feature>
<dbReference type="Gene3D" id="3.40.50.2300">
    <property type="match status" value="2"/>
</dbReference>
<dbReference type="InterPro" id="IPR001789">
    <property type="entry name" value="Sig_transdc_resp-reg_receiver"/>
</dbReference>
<dbReference type="STRING" id="573370.DMR_29630"/>
<dbReference type="PANTHER" id="PTHR45339:SF1">
    <property type="entry name" value="HYBRID SIGNAL TRANSDUCTION HISTIDINE KINASE J"/>
    <property type="match status" value="1"/>
</dbReference>
<evidence type="ECO:0000259" key="20">
    <source>
        <dbReference type="PROSITE" id="PS50112"/>
    </source>
</evidence>
<keyword evidence="24" id="KW-1185">Reference proteome</keyword>
<evidence type="ECO:0000259" key="22">
    <source>
        <dbReference type="PROSITE" id="PS50894"/>
    </source>
</evidence>
<reference evidence="23 24" key="1">
    <citation type="journal article" date="2009" name="Genome Res.">
        <title>Whole genome sequence of Desulfovibrio magneticus strain RS-1 revealed common gene clusters in magnetotactic bacteria.</title>
        <authorList>
            <person name="Nakazawa H."/>
            <person name="Arakaki A."/>
            <person name="Narita-Yamada S."/>
            <person name="Yashiro I."/>
            <person name="Jinno K."/>
            <person name="Aoki N."/>
            <person name="Tsuruyama A."/>
            <person name="Okamura Y."/>
            <person name="Tanikawa S."/>
            <person name="Fujita N."/>
            <person name="Takeyama H."/>
            <person name="Matsunaga T."/>
        </authorList>
    </citation>
    <scope>NUCLEOTIDE SEQUENCE [LARGE SCALE GENOMIC DNA]</scope>
    <source>
        <strain evidence="24">ATCC 700980 / DSM 13731 / RS-1</strain>
    </source>
</reference>
<dbReference type="GO" id="GO:0006355">
    <property type="term" value="P:regulation of DNA-templated transcription"/>
    <property type="evidence" value="ECO:0007669"/>
    <property type="project" value="InterPro"/>
</dbReference>
<keyword evidence="4" id="KW-1003">Cell membrane</keyword>
<evidence type="ECO:0000256" key="9">
    <source>
        <dbReference type="ARBA" id="ARBA00022777"/>
    </source>
</evidence>